<dbReference type="AlphaFoldDB" id="A0A5C7FB59"/>
<reference evidence="1 2" key="1">
    <citation type="submission" date="2019-08" db="EMBL/GenBank/DDBJ databases">
        <title>Lewinella sp. strain SSH13 Genome sequencing and assembly.</title>
        <authorList>
            <person name="Kim I."/>
        </authorList>
    </citation>
    <scope>NUCLEOTIDE SEQUENCE [LARGE SCALE GENOMIC DNA]</scope>
    <source>
        <strain evidence="1 2">SSH13</strain>
    </source>
</reference>
<keyword evidence="2" id="KW-1185">Reference proteome</keyword>
<gene>
    <name evidence="1" type="ORF">FUA23_16390</name>
</gene>
<protein>
    <submittedName>
        <fullName evidence="1">Uncharacterized protein</fullName>
    </submittedName>
</protein>
<name>A0A5C7FB59_9BACT</name>
<dbReference type="InterPro" id="IPR045534">
    <property type="entry name" value="DUF6428"/>
</dbReference>
<sequence length="156" mass="16782">MRLTEIKSFLAPLDTLLINLPDGTRVPAHFHVTEVGKVTKNFIDCGGTLRDESVANFQLWSANDYDHRLHPGKLISIIELAENKLGLGDLEIEVEYQGEDSIVKYDLEARDGELHLVGKATACLAMDACGIPEKKSVDLSNLVATGGGCTPGGGCC</sequence>
<evidence type="ECO:0000313" key="2">
    <source>
        <dbReference type="Proteomes" id="UP000321907"/>
    </source>
</evidence>
<dbReference type="RefSeq" id="WP_147931847.1">
    <property type="nucleotide sequence ID" value="NZ_VOXD01000027.1"/>
</dbReference>
<dbReference type="Proteomes" id="UP000321907">
    <property type="component" value="Unassembled WGS sequence"/>
</dbReference>
<dbReference type="Pfam" id="PF20001">
    <property type="entry name" value="DUF6428"/>
    <property type="match status" value="1"/>
</dbReference>
<dbReference type="OrthoDB" id="66316at2"/>
<dbReference type="EMBL" id="VOXD01000027">
    <property type="protein sequence ID" value="TXF88059.1"/>
    <property type="molecule type" value="Genomic_DNA"/>
</dbReference>
<proteinExistence type="predicted"/>
<organism evidence="1 2">
    <name type="scientific">Neolewinella aurantiaca</name>
    <dbReference type="NCBI Taxonomy" id="2602767"/>
    <lineage>
        <taxon>Bacteria</taxon>
        <taxon>Pseudomonadati</taxon>
        <taxon>Bacteroidota</taxon>
        <taxon>Saprospiria</taxon>
        <taxon>Saprospirales</taxon>
        <taxon>Lewinellaceae</taxon>
        <taxon>Neolewinella</taxon>
    </lineage>
</organism>
<accession>A0A5C7FB59</accession>
<comment type="caution">
    <text evidence="1">The sequence shown here is derived from an EMBL/GenBank/DDBJ whole genome shotgun (WGS) entry which is preliminary data.</text>
</comment>
<evidence type="ECO:0000313" key="1">
    <source>
        <dbReference type="EMBL" id="TXF88059.1"/>
    </source>
</evidence>